<dbReference type="SMART" id="SM00382">
    <property type="entry name" value="AAA"/>
    <property type="match status" value="1"/>
</dbReference>
<dbReference type="SUPFAM" id="SSF52540">
    <property type="entry name" value="P-loop containing nucleoside triphosphate hydrolases"/>
    <property type="match status" value="1"/>
</dbReference>
<gene>
    <name evidence="3" type="ORF">GBA65_07030</name>
</gene>
<feature type="region of interest" description="Disordered" evidence="1">
    <location>
        <begin position="1"/>
        <end position="37"/>
    </location>
</feature>
<evidence type="ECO:0000259" key="2">
    <source>
        <dbReference type="SMART" id="SM00382"/>
    </source>
</evidence>
<evidence type="ECO:0000313" key="4">
    <source>
        <dbReference type="Proteomes" id="UP000502706"/>
    </source>
</evidence>
<dbReference type="Proteomes" id="UP000502706">
    <property type="component" value="Chromosome"/>
</dbReference>
<dbReference type="GO" id="GO:0006260">
    <property type="term" value="P:DNA replication"/>
    <property type="evidence" value="ECO:0007669"/>
    <property type="project" value="TreeGrafter"/>
</dbReference>
<dbReference type="PANTHER" id="PTHR30050">
    <property type="entry name" value="CHROMOSOMAL REPLICATION INITIATOR PROTEIN DNAA"/>
    <property type="match status" value="1"/>
</dbReference>
<name>A0A6G8PVS7_9ACTN</name>
<dbReference type="GO" id="GO:0005524">
    <property type="term" value="F:ATP binding"/>
    <property type="evidence" value="ECO:0007669"/>
    <property type="project" value="InterPro"/>
</dbReference>
<proteinExistence type="predicted"/>
<reference evidence="3 4" key="1">
    <citation type="submission" date="2019-10" db="EMBL/GenBank/DDBJ databases">
        <title>Rubrobacter sp nov SCSIO 52915 isolated from a deep-sea sediment in the South China Sea.</title>
        <authorList>
            <person name="Chen R.W."/>
        </authorList>
    </citation>
    <scope>NUCLEOTIDE SEQUENCE [LARGE SCALE GENOMIC DNA]</scope>
    <source>
        <strain evidence="3 4">SCSIO 52915</strain>
    </source>
</reference>
<feature type="compositionally biased region" description="Basic residues" evidence="1">
    <location>
        <begin position="11"/>
        <end position="24"/>
    </location>
</feature>
<organism evidence="3 4">
    <name type="scientific">Rubrobacter marinus</name>
    <dbReference type="NCBI Taxonomy" id="2653852"/>
    <lineage>
        <taxon>Bacteria</taxon>
        <taxon>Bacillati</taxon>
        <taxon>Actinomycetota</taxon>
        <taxon>Rubrobacteria</taxon>
        <taxon>Rubrobacterales</taxon>
        <taxon>Rubrobacteraceae</taxon>
        <taxon>Rubrobacter</taxon>
    </lineage>
</organism>
<feature type="compositionally biased region" description="Gly residues" evidence="1">
    <location>
        <begin position="1"/>
        <end position="10"/>
    </location>
</feature>
<feature type="domain" description="AAA+ ATPase" evidence="2">
    <location>
        <begin position="150"/>
        <end position="293"/>
    </location>
</feature>
<dbReference type="InterPro" id="IPR027417">
    <property type="entry name" value="P-loop_NTPase"/>
</dbReference>
<keyword evidence="4" id="KW-1185">Reference proteome</keyword>
<dbReference type="PANTHER" id="PTHR30050:SF4">
    <property type="entry name" value="ATP-BINDING PROTEIN RV3427C IN INSERTION SEQUENCE-RELATED"/>
    <property type="match status" value="1"/>
</dbReference>
<dbReference type="InterPro" id="IPR002611">
    <property type="entry name" value="IstB_ATP-bd"/>
</dbReference>
<evidence type="ECO:0000256" key="1">
    <source>
        <dbReference type="SAM" id="MobiDB-lite"/>
    </source>
</evidence>
<accession>A0A6G8PVS7</accession>
<dbReference type="Pfam" id="PF01695">
    <property type="entry name" value="IstB_IS21"/>
    <property type="match status" value="1"/>
</dbReference>
<dbReference type="EMBL" id="CP045121">
    <property type="protein sequence ID" value="QIN78308.1"/>
    <property type="molecule type" value="Genomic_DNA"/>
</dbReference>
<dbReference type="AlphaFoldDB" id="A0A6G8PVS7"/>
<protein>
    <recommendedName>
        <fullName evidence="2">AAA+ ATPase domain-containing protein</fullName>
    </recommendedName>
</protein>
<dbReference type="Gene3D" id="3.40.50.300">
    <property type="entry name" value="P-loop containing nucleotide triphosphate hydrolases"/>
    <property type="match status" value="1"/>
</dbReference>
<evidence type="ECO:0000313" key="3">
    <source>
        <dbReference type="EMBL" id="QIN78308.1"/>
    </source>
</evidence>
<sequence length="302" mass="33163">MNVMAGGIGSRGRRTSRGSRRTRTRGTSEVSGREMPAIGEAIRGALARGSHDLADRIEHELARRGYPAPNPSEDGEAQARCGRCGGLRDDDAALSNGARVCRCGGRKERLLSYLDAVDPERLMTLDTLDASEPTLDVALVEAQRIVAGERGRGMFLMGLPGRGKTHLMVGMGRALLERDRDAGYYNVARLVSRVQDTYGEHGETRRGVIESVASHEVVLIDDLGKEHASTDTESIVYELFDALHAARATLVLATNVPVTKGEGHRVPALAERYDEAVRSRLRAMCERFVVKGEDRRREAWDW</sequence>
<dbReference type="KEGG" id="rmar:GBA65_07030"/>
<dbReference type="InterPro" id="IPR003593">
    <property type="entry name" value="AAA+_ATPase"/>
</dbReference>